<name>A0ABW2SJU5_9ACTO</name>
<sequence>MSRPTLRRVAALLATAAALLGLGCAAVADLALPAPAASDTRPPTQVASPSSIALACAPGVLDPQDPYAEAVQAQAWTSTGPETGGPAQATLTATASHGALSMPTGVVVAGQSGGELRGLALEPCASASGDQWLAAGSTVVGEDLVLALANPGRAPSRVTVSAIGATGEAMPAQSVTVPAGQTVTVLPAAWFPDEERPALHVEADGPGVAAWLQSSGMEGEVPTGMTWAASTRAATRLALPGVSADTENGTASVRLGVPGADAATVTVSVSGPEGAQALPGARDIQIDAGTTLDLDLAGLAEAAGAGADGGSAQSGEETGGGRAAGALTLLVDSDVPIVATAMETTRGEAWPDSDSTWIARTAVAPTTALTQARLPGAGTLADLIGQQMAASPGRPTTVSTPSGSGDVTVRLVLANTGDEDVGVSLDGDGADTAVDVAAGATVEVDLPDEASTLSVGAAPAQGTVHAAVVATVDTPTGPVSAVWPLGAAGLATQSMPVSVGP</sequence>
<gene>
    <name evidence="2" type="ORF">ACFQWG_02850</name>
</gene>
<protein>
    <submittedName>
        <fullName evidence="2">DUF5719 family protein</fullName>
    </submittedName>
</protein>
<organism evidence="2 3">
    <name type="scientific">Schaalia naturae</name>
    <dbReference type="NCBI Taxonomy" id="635203"/>
    <lineage>
        <taxon>Bacteria</taxon>
        <taxon>Bacillati</taxon>
        <taxon>Actinomycetota</taxon>
        <taxon>Actinomycetes</taxon>
        <taxon>Actinomycetales</taxon>
        <taxon>Actinomycetaceae</taxon>
        <taxon>Schaalia</taxon>
    </lineage>
</organism>
<evidence type="ECO:0000313" key="3">
    <source>
        <dbReference type="Proteomes" id="UP001596527"/>
    </source>
</evidence>
<dbReference type="Proteomes" id="UP001596527">
    <property type="component" value="Unassembled WGS sequence"/>
</dbReference>
<dbReference type="EMBL" id="JBHTEF010000001">
    <property type="protein sequence ID" value="MFC7580160.1"/>
    <property type="molecule type" value="Genomic_DNA"/>
</dbReference>
<dbReference type="PROSITE" id="PS51257">
    <property type="entry name" value="PROKAR_LIPOPROTEIN"/>
    <property type="match status" value="1"/>
</dbReference>
<accession>A0ABW2SJU5</accession>
<dbReference type="Pfam" id="PF18986">
    <property type="entry name" value="DUF5719"/>
    <property type="match status" value="1"/>
</dbReference>
<keyword evidence="1" id="KW-0732">Signal</keyword>
<keyword evidence="3" id="KW-1185">Reference proteome</keyword>
<feature type="signal peptide" evidence="1">
    <location>
        <begin position="1"/>
        <end position="36"/>
    </location>
</feature>
<reference evidence="3" key="1">
    <citation type="journal article" date="2019" name="Int. J. Syst. Evol. Microbiol.">
        <title>The Global Catalogue of Microorganisms (GCM) 10K type strain sequencing project: providing services to taxonomists for standard genome sequencing and annotation.</title>
        <authorList>
            <consortium name="The Broad Institute Genomics Platform"/>
            <consortium name="The Broad Institute Genome Sequencing Center for Infectious Disease"/>
            <person name="Wu L."/>
            <person name="Ma J."/>
        </authorList>
    </citation>
    <scope>NUCLEOTIDE SEQUENCE [LARGE SCALE GENOMIC DNA]</scope>
    <source>
        <strain evidence="3">CCUG 56698</strain>
    </source>
</reference>
<evidence type="ECO:0000313" key="2">
    <source>
        <dbReference type="EMBL" id="MFC7580160.1"/>
    </source>
</evidence>
<dbReference type="InterPro" id="IPR043777">
    <property type="entry name" value="DUF5719"/>
</dbReference>
<feature type="chain" id="PRO_5046596882" evidence="1">
    <location>
        <begin position="37"/>
        <end position="501"/>
    </location>
</feature>
<evidence type="ECO:0000256" key="1">
    <source>
        <dbReference type="SAM" id="SignalP"/>
    </source>
</evidence>
<proteinExistence type="predicted"/>
<dbReference type="RefSeq" id="WP_380971910.1">
    <property type="nucleotide sequence ID" value="NZ_JBHTEF010000001.1"/>
</dbReference>
<comment type="caution">
    <text evidence="2">The sequence shown here is derived from an EMBL/GenBank/DDBJ whole genome shotgun (WGS) entry which is preliminary data.</text>
</comment>